<reference evidence="2" key="2">
    <citation type="submission" date="2020-11" db="EMBL/GenBank/DDBJ databases">
        <authorList>
            <consortium name="DOE Joint Genome Institute"/>
            <person name="Kuo A."/>
            <person name="Miyauchi S."/>
            <person name="Kiss E."/>
            <person name="Drula E."/>
            <person name="Kohler A."/>
            <person name="Sanchez-Garcia M."/>
            <person name="Andreopoulos B."/>
            <person name="Barry K.W."/>
            <person name="Bonito G."/>
            <person name="Buee M."/>
            <person name="Carver A."/>
            <person name="Chen C."/>
            <person name="Cichocki N."/>
            <person name="Clum A."/>
            <person name="Culley D."/>
            <person name="Crous P.W."/>
            <person name="Fauchery L."/>
            <person name="Girlanda M."/>
            <person name="Hayes R."/>
            <person name="Keri Z."/>
            <person name="Labutti K."/>
            <person name="Lipzen A."/>
            <person name="Lombard V."/>
            <person name="Magnuson J."/>
            <person name="Maillard F."/>
            <person name="Morin E."/>
            <person name="Murat C."/>
            <person name="Nolan M."/>
            <person name="Ohm R."/>
            <person name="Pangilinan J."/>
            <person name="Pereira M."/>
            <person name="Perotto S."/>
            <person name="Peter M."/>
            <person name="Riley R."/>
            <person name="Sitrit Y."/>
            <person name="Stielow B."/>
            <person name="Szollosi G."/>
            <person name="Zifcakova L."/>
            <person name="Stursova M."/>
            <person name="Spatafora J.W."/>
            <person name="Tedersoo L."/>
            <person name="Vaario L.-M."/>
            <person name="Yamada A."/>
            <person name="Yan M."/>
            <person name="Wang P."/>
            <person name="Xu J."/>
            <person name="Bruns T."/>
            <person name="Baldrian P."/>
            <person name="Vilgalys R."/>
            <person name="Henrissat B."/>
            <person name="Grigoriev I.V."/>
            <person name="Hibbett D."/>
            <person name="Nagy L.G."/>
            <person name="Martin F.M."/>
        </authorList>
    </citation>
    <scope>NUCLEOTIDE SEQUENCE</scope>
    <source>
        <strain evidence="2">UH-Tt-Lm1</strain>
    </source>
</reference>
<evidence type="ECO:0000313" key="2">
    <source>
        <dbReference type="EMBL" id="KAF9784901.1"/>
    </source>
</evidence>
<feature type="compositionally biased region" description="Polar residues" evidence="1">
    <location>
        <begin position="471"/>
        <end position="482"/>
    </location>
</feature>
<feature type="region of interest" description="Disordered" evidence="1">
    <location>
        <begin position="443"/>
        <end position="485"/>
    </location>
</feature>
<comment type="caution">
    <text evidence="2">The sequence shown here is derived from an EMBL/GenBank/DDBJ whole genome shotgun (WGS) entry which is preliminary data.</text>
</comment>
<dbReference type="Proteomes" id="UP000736335">
    <property type="component" value="Unassembled WGS sequence"/>
</dbReference>
<proteinExistence type="predicted"/>
<reference evidence="2" key="1">
    <citation type="journal article" date="2020" name="Nat. Commun.">
        <title>Large-scale genome sequencing of mycorrhizal fungi provides insights into the early evolution of symbiotic traits.</title>
        <authorList>
            <person name="Miyauchi S."/>
            <person name="Kiss E."/>
            <person name="Kuo A."/>
            <person name="Drula E."/>
            <person name="Kohler A."/>
            <person name="Sanchez-Garcia M."/>
            <person name="Morin E."/>
            <person name="Andreopoulos B."/>
            <person name="Barry K.W."/>
            <person name="Bonito G."/>
            <person name="Buee M."/>
            <person name="Carver A."/>
            <person name="Chen C."/>
            <person name="Cichocki N."/>
            <person name="Clum A."/>
            <person name="Culley D."/>
            <person name="Crous P.W."/>
            <person name="Fauchery L."/>
            <person name="Girlanda M."/>
            <person name="Hayes R.D."/>
            <person name="Keri Z."/>
            <person name="LaButti K."/>
            <person name="Lipzen A."/>
            <person name="Lombard V."/>
            <person name="Magnuson J."/>
            <person name="Maillard F."/>
            <person name="Murat C."/>
            <person name="Nolan M."/>
            <person name="Ohm R.A."/>
            <person name="Pangilinan J."/>
            <person name="Pereira M.F."/>
            <person name="Perotto S."/>
            <person name="Peter M."/>
            <person name="Pfister S."/>
            <person name="Riley R."/>
            <person name="Sitrit Y."/>
            <person name="Stielow J.B."/>
            <person name="Szollosi G."/>
            <person name="Zifcakova L."/>
            <person name="Stursova M."/>
            <person name="Spatafora J.W."/>
            <person name="Tedersoo L."/>
            <person name="Vaario L.M."/>
            <person name="Yamada A."/>
            <person name="Yan M."/>
            <person name="Wang P."/>
            <person name="Xu J."/>
            <person name="Bruns T."/>
            <person name="Baldrian P."/>
            <person name="Vilgalys R."/>
            <person name="Dunand C."/>
            <person name="Henrissat B."/>
            <person name="Grigoriev I.V."/>
            <person name="Hibbett D."/>
            <person name="Nagy L.G."/>
            <person name="Martin F.M."/>
        </authorList>
    </citation>
    <scope>NUCLEOTIDE SEQUENCE</scope>
    <source>
        <strain evidence="2">UH-Tt-Lm1</strain>
    </source>
</reference>
<feature type="region of interest" description="Disordered" evidence="1">
    <location>
        <begin position="517"/>
        <end position="562"/>
    </location>
</feature>
<evidence type="ECO:0000313" key="3">
    <source>
        <dbReference type="Proteomes" id="UP000736335"/>
    </source>
</evidence>
<dbReference type="EMBL" id="WIUZ02000007">
    <property type="protein sequence ID" value="KAF9784901.1"/>
    <property type="molecule type" value="Genomic_DNA"/>
</dbReference>
<dbReference type="AlphaFoldDB" id="A0A9P6L5Z7"/>
<protein>
    <submittedName>
        <fullName evidence="2">Uncharacterized protein</fullName>
    </submittedName>
</protein>
<keyword evidence="3" id="KW-1185">Reference proteome</keyword>
<evidence type="ECO:0000256" key="1">
    <source>
        <dbReference type="SAM" id="MobiDB-lite"/>
    </source>
</evidence>
<dbReference type="OrthoDB" id="2804412at2759"/>
<feature type="region of interest" description="Disordered" evidence="1">
    <location>
        <begin position="692"/>
        <end position="714"/>
    </location>
</feature>
<feature type="compositionally biased region" description="Basic and acidic residues" evidence="1">
    <location>
        <begin position="527"/>
        <end position="544"/>
    </location>
</feature>
<sequence>MPPQLQQSCWEIYNEEMSKLNHGHALWEPAPLSSYKRIQPGDVGYIRKGCFHLLFSAGCPLGERQLGVDVPLTFKGLEVGPITNHQPRLPGPLSTTHVRASRVRLIHRTSPSLPSPETSSFPALEPGSTISFQLTGGPGAALVTKYKTLREDVERAGTFEEYTKKHHASWVAFAREIGHGDDINPVLVTGVDRSRDFAMMSYLSDGYNLTSEFTVSVPEVASTSIWGTWYTAGPIFTNYGPELSGDNDTEPGSDWLNQCVFVRYYTVRKRRGIPKVIKAGAGPHDLGSGSREDEESPKAEVLSPSDFSSIGAPSLYDDDDRSSVTSVESGSDMAIHNIAPDGKDDFDIIADYIFRNSDADFVILHHRNIATLRELESDTDLSTQLLERGPPITVDENGVGMIMGHSELSTEPNTTRDMDTENDTIATALTWDTISHCRQAASGLGPSRILPPTNAGSSFGLRDDNPFVPRQNRTSGETSSPHLGTDHCGCEDLEDCVWHASFRRTLSDSVTRIQDNTFAAHATDGSRTSDREQHLPPRRSDPARDVFGSSPTHHGAAHVQQHDHQWEPYARSLYLTHAPGIVQRDPYRRLVLSAPPLDNTIHFPPAAGASVPTESPPPANTALMFWHQPFSHPNPAGEETSFPRGDGPLIGPSYSVDPVTSIDQRYSDQIQIQLPSGSQGPPLIANDRYNSITQHSTPENGQGGRGSSIPPRTWINIVPQRPNARKGYHEGQESIIFRVNGRLGISIRDAIDRLYHGLEGRDDQVFVDKCSVLMLRLEVRSVADCEVCLFDSR</sequence>
<feature type="region of interest" description="Disordered" evidence="1">
    <location>
        <begin position="280"/>
        <end position="329"/>
    </location>
</feature>
<organism evidence="2 3">
    <name type="scientific">Thelephora terrestris</name>
    <dbReference type="NCBI Taxonomy" id="56493"/>
    <lineage>
        <taxon>Eukaryota</taxon>
        <taxon>Fungi</taxon>
        <taxon>Dikarya</taxon>
        <taxon>Basidiomycota</taxon>
        <taxon>Agaricomycotina</taxon>
        <taxon>Agaricomycetes</taxon>
        <taxon>Thelephorales</taxon>
        <taxon>Thelephoraceae</taxon>
        <taxon>Thelephora</taxon>
    </lineage>
</organism>
<name>A0A9P6L5Z7_9AGAM</name>
<gene>
    <name evidence="2" type="ORF">BJ322DRAFT_1060079</name>
</gene>
<accession>A0A9P6L5Z7</accession>